<keyword evidence="4" id="KW-1185">Reference proteome</keyword>
<evidence type="ECO:0000259" key="2">
    <source>
        <dbReference type="PROSITE" id="PS51786"/>
    </source>
</evidence>
<protein>
    <recommendedName>
        <fullName evidence="1">endopeptidase La</fullName>
        <ecNumber evidence="1">3.4.21.53</ecNumber>
    </recommendedName>
</protein>
<comment type="similarity">
    <text evidence="1">Belongs to the peptidase S16 family.</text>
</comment>
<dbReference type="SUPFAM" id="SSF50156">
    <property type="entry name" value="PDZ domain-like"/>
    <property type="match status" value="1"/>
</dbReference>
<evidence type="ECO:0000313" key="3">
    <source>
        <dbReference type="EMBL" id="MCG2622770.1"/>
    </source>
</evidence>
<dbReference type="InterPro" id="IPR008269">
    <property type="entry name" value="Lon_proteolytic"/>
</dbReference>
<feature type="active site" evidence="1">
    <location>
        <position position="303"/>
    </location>
</feature>
<dbReference type="InterPro" id="IPR014721">
    <property type="entry name" value="Ribsml_uS5_D2-typ_fold_subgr"/>
</dbReference>
<dbReference type="InterPro" id="IPR027065">
    <property type="entry name" value="Lon_Prtase"/>
</dbReference>
<dbReference type="Proteomes" id="UP001165368">
    <property type="component" value="Unassembled WGS sequence"/>
</dbReference>
<comment type="caution">
    <text evidence="3">The sequence shown here is derived from an EMBL/GenBank/DDBJ whole genome shotgun (WGS) entry which is preliminary data.</text>
</comment>
<dbReference type="Gene3D" id="2.30.42.10">
    <property type="match status" value="1"/>
</dbReference>
<organism evidence="3 4">
    <name type="scientific">Arthrobacter hankyongi</name>
    <dbReference type="NCBI Taxonomy" id="2904801"/>
    <lineage>
        <taxon>Bacteria</taxon>
        <taxon>Bacillati</taxon>
        <taxon>Actinomycetota</taxon>
        <taxon>Actinomycetes</taxon>
        <taxon>Micrococcales</taxon>
        <taxon>Micrococcaceae</taxon>
        <taxon>Arthrobacter</taxon>
    </lineage>
</organism>
<evidence type="ECO:0000256" key="1">
    <source>
        <dbReference type="PROSITE-ProRule" id="PRU01122"/>
    </source>
</evidence>
<dbReference type="EMBL" id="JAKLTQ010000008">
    <property type="protein sequence ID" value="MCG2622770.1"/>
    <property type="molecule type" value="Genomic_DNA"/>
</dbReference>
<keyword evidence="1" id="KW-0378">Hydrolase</keyword>
<dbReference type="RefSeq" id="WP_237821391.1">
    <property type="nucleotide sequence ID" value="NZ_JAKLTQ010000008.1"/>
</dbReference>
<gene>
    <name evidence="3" type="ORF">LVY72_12755</name>
</gene>
<dbReference type="SUPFAM" id="SSF54211">
    <property type="entry name" value="Ribosomal protein S5 domain 2-like"/>
    <property type="match status" value="1"/>
</dbReference>
<dbReference type="Gene3D" id="3.30.230.10">
    <property type="match status" value="1"/>
</dbReference>
<dbReference type="PANTHER" id="PTHR10046">
    <property type="entry name" value="ATP DEPENDENT LON PROTEASE FAMILY MEMBER"/>
    <property type="match status" value="1"/>
</dbReference>
<dbReference type="InterPro" id="IPR036034">
    <property type="entry name" value="PDZ_sf"/>
</dbReference>
<dbReference type="Pfam" id="PF05362">
    <property type="entry name" value="Lon_C"/>
    <property type="match status" value="1"/>
</dbReference>
<keyword evidence="1" id="KW-0645">Protease</keyword>
<dbReference type="PROSITE" id="PS51786">
    <property type="entry name" value="LON_PROTEOLYTIC"/>
    <property type="match status" value="1"/>
</dbReference>
<dbReference type="EC" id="3.4.21.53" evidence="1"/>
<feature type="domain" description="Lon proteolytic" evidence="2">
    <location>
        <begin position="253"/>
        <end position="351"/>
    </location>
</feature>
<keyword evidence="1" id="KW-0720">Serine protease</keyword>
<accession>A0ABS9L7W2</accession>
<proteinExistence type="inferred from homology"/>
<name>A0ABS9L7W2_9MICC</name>
<comment type="catalytic activity">
    <reaction evidence="1">
        <text>Hydrolysis of proteins in presence of ATP.</text>
        <dbReference type="EC" id="3.4.21.53"/>
    </reaction>
</comment>
<evidence type="ECO:0000313" key="4">
    <source>
        <dbReference type="Proteomes" id="UP001165368"/>
    </source>
</evidence>
<reference evidence="3" key="1">
    <citation type="submission" date="2022-01" db="EMBL/GenBank/DDBJ databases">
        <authorList>
            <person name="Jo J.-H."/>
            <person name="Im W.-T."/>
        </authorList>
    </citation>
    <scope>NUCLEOTIDE SEQUENCE</scope>
    <source>
        <strain evidence="3">I2-34</strain>
    </source>
</reference>
<feature type="active site" evidence="1">
    <location>
        <position position="258"/>
    </location>
</feature>
<dbReference type="InterPro" id="IPR020568">
    <property type="entry name" value="Ribosomal_Su5_D2-typ_SF"/>
</dbReference>
<sequence>MVQQTAHDERPAPARRRAGRRRAVLLGSGAAAVLLGLAALALPAPYVVESPGPTFNTIGELQKRPLIEIPGRTTYPATGDLDLTTVYVSGGPNAPVTFLEVLAGWLDPARSVSPVELVYPPGTTGEQINEQNTAAMTSSQESSVAAAFSYLGVDYGQKLSVAGFADDSASKGVLKVGDAIETVNGKTVKDIDVLRGELNASGGQAVDLGVRRNGERITEKIAPKANPQGVYQLGVALRIAYSFPYQVKIQLDNVGGPSAGMMFALGIVDKLTPGPMTGGKHFAGTGTIDADGEVGPIGGIAQKMLGAAERGATVFLAPADNCGEVSGHVPDHMQVVKVSTLTEAVDAVTLIGQGKDSSALPSCG</sequence>